<dbReference type="Pfam" id="PF13602">
    <property type="entry name" value="ADH_zinc_N_2"/>
    <property type="match status" value="1"/>
</dbReference>
<dbReference type="PANTHER" id="PTHR48106:SF18">
    <property type="entry name" value="QUINONE OXIDOREDUCTASE PIG3"/>
    <property type="match status" value="1"/>
</dbReference>
<gene>
    <name evidence="4" type="ORF">RS82_02359</name>
</gene>
<dbReference type="GO" id="GO:0016651">
    <property type="term" value="F:oxidoreductase activity, acting on NAD(P)H"/>
    <property type="evidence" value="ECO:0007669"/>
    <property type="project" value="TreeGrafter"/>
</dbReference>
<accession>A0A0M2HCC8</accession>
<dbReference type="InterPro" id="IPR011032">
    <property type="entry name" value="GroES-like_sf"/>
</dbReference>
<dbReference type="Pfam" id="PF08240">
    <property type="entry name" value="ADH_N"/>
    <property type="match status" value="1"/>
</dbReference>
<evidence type="ECO:0000256" key="1">
    <source>
        <dbReference type="ARBA" id="ARBA00022857"/>
    </source>
</evidence>
<proteinExistence type="predicted"/>
<protein>
    <submittedName>
        <fullName evidence="4">Zinc-type alcohol dehydrogenase-like protein</fullName>
    </submittedName>
</protein>
<dbReference type="PATRIC" id="fig|69370.6.peg.2397"/>
<keyword evidence="5" id="KW-1185">Reference proteome</keyword>
<dbReference type="Gene3D" id="3.90.180.10">
    <property type="entry name" value="Medium-chain alcohol dehydrogenases, catalytic domain"/>
    <property type="match status" value="1"/>
</dbReference>
<keyword evidence="1" id="KW-0521">NADP</keyword>
<dbReference type="OrthoDB" id="3175656at2"/>
<dbReference type="Proteomes" id="UP000034098">
    <property type="component" value="Unassembled WGS sequence"/>
</dbReference>
<keyword evidence="2" id="KW-0560">Oxidoreductase</keyword>
<evidence type="ECO:0000313" key="4">
    <source>
        <dbReference type="EMBL" id="KJL42343.1"/>
    </source>
</evidence>
<organism evidence="4 5">
    <name type="scientific">Microbacterium trichothecenolyticum</name>
    <name type="common">Aureobacterium trichothecenolyticum</name>
    <dbReference type="NCBI Taxonomy" id="69370"/>
    <lineage>
        <taxon>Bacteria</taxon>
        <taxon>Bacillati</taxon>
        <taxon>Actinomycetota</taxon>
        <taxon>Actinomycetes</taxon>
        <taxon>Micrococcales</taxon>
        <taxon>Microbacteriaceae</taxon>
        <taxon>Microbacterium</taxon>
    </lineage>
</organism>
<dbReference type="SMART" id="SM00829">
    <property type="entry name" value="PKS_ER"/>
    <property type="match status" value="1"/>
</dbReference>
<dbReference type="SUPFAM" id="SSF51735">
    <property type="entry name" value="NAD(P)-binding Rossmann-fold domains"/>
    <property type="match status" value="1"/>
</dbReference>
<dbReference type="SUPFAM" id="SSF50129">
    <property type="entry name" value="GroES-like"/>
    <property type="match status" value="1"/>
</dbReference>
<dbReference type="PANTHER" id="PTHR48106">
    <property type="entry name" value="QUINONE OXIDOREDUCTASE PIG3-RELATED"/>
    <property type="match status" value="1"/>
</dbReference>
<dbReference type="GO" id="GO:0070402">
    <property type="term" value="F:NADPH binding"/>
    <property type="evidence" value="ECO:0007669"/>
    <property type="project" value="TreeGrafter"/>
</dbReference>
<comment type="caution">
    <text evidence="4">The sequence shown here is derived from an EMBL/GenBank/DDBJ whole genome shotgun (WGS) entry which is preliminary data.</text>
</comment>
<evidence type="ECO:0000259" key="3">
    <source>
        <dbReference type="SMART" id="SM00829"/>
    </source>
</evidence>
<dbReference type="InterPro" id="IPR013154">
    <property type="entry name" value="ADH-like_N"/>
</dbReference>
<dbReference type="RefSeq" id="WP_045299547.1">
    <property type="nucleotide sequence ID" value="NZ_JYJA01000035.1"/>
</dbReference>
<dbReference type="Gene3D" id="3.40.50.720">
    <property type="entry name" value="NAD(P)-binding Rossmann-like Domain"/>
    <property type="match status" value="1"/>
</dbReference>
<dbReference type="InterPro" id="IPR020843">
    <property type="entry name" value="ER"/>
</dbReference>
<evidence type="ECO:0000313" key="5">
    <source>
        <dbReference type="Proteomes" id="UP000034098"/>
    </source>
</evidence>
<reference evidence="4 5" key="1">
    <citation type="submission" date="2015-02" db="EMBL/GenBank/DDBJ databases">
        <title>Draft genome sequences of ten Microbacterium spp. with emphasis on heavy metal contaminated environments.</title>
        <authorList>
            <person name="Corretto E."/>
        </authorList>
    </citation>
    <scope>NUCLEOTIDE SEQUENCE [LARGE SCALE GENOMIC DNA]</scope>
    <source>
        <strain evidence="4 5">DSM 8608</strain>
    </source>
</reference>
<sequence>MLEVKANGFGGPEVLTVHEVPERAPGAGEVAIRVAGCGVNPTDTMRRKGAPGWHVSEPSEPFGLGMDLAGVVEAVGEGVSAFRPGDPVMAMVVPSVEHGAYAERVVVSAHQVARAPKGVDLIQAATVPMNGLTALLALEAVNLPAGATLAVTGAAGTLGSYAIQIAKARGLRIIADSSPADEERLREMGADHIVPRGPDVATEIRRIAPSGVAGLLDASVQGAGVLPAVADGGTVVVVRPGAQPDERVRTVFVIVSHALDRVGWLEELSAMVDDGTLTPHVAHTFGLAEAPEAHRIVEAGGLRGRIVLVP</sequence>
<dbReference type="AlphaFoldDB" id="A0A0M2HCC8"/>
<dbReference type="EMBL" id="JYJA01000035">
    <property type="protein sequence ID" value="KJL42343.1"/>
    <property type="molecule type" value="Genomic_DNA"/>
</dbReference>
<feature type="domain" description="Enoyl reductase (ER)" evidence="3">
    <location>
        <begin position="10"/>
        <end position="308"/>
    </location>
</feature>
<dbReference type="InterPro" id="IPR036291">
    <property type="entry name" value="NAD(P)-bd_dom_sf"/>
</dbReference>
<evidence type="ECO:0000256" key="2">
    <source>
        <dbReference type="ARBA" id="ARBA00023002"/>
    </source>
</evidence>
<name>A0A0M2HCC8_MICTR</name>
<dbReference type="CDD" id="cd05289">
    <property type="entry name" value="MDR_like_2"/>
    <property type="match status" value="1"/>
</dbReference>